<feature type="binding site" evidence="2">
    <location>
        <position position="48"/>
    </location>
    <ligand>
        <name>Mg(2+)</name>
        <dbReference type="ChEBI" id="CHEBI:18420"/>
        <label>1</label>
    </ligand>
</feature>
<dbReference type="CDD" id="cd02194">
    <property type="entry name" value="ThiL"/>
    <property type="match status" value="1"/>
</dbReference>
<feature type="binding site" evidence="2">
    <location>
        <position position="241"/>
    </location>
    <ligand>
        <name>Mg(2+)</name>
        <dbReference type="ChEBI" id="CHEBI:18420"/>
        <label>5</label>
    </ligand>
</feature>
<comment type="function">
    <text evidence="2">Catalyzes the ATP-dependent phosphorylation of thiamine-monophosphate (TMP) to form thiamine-pyrophosphate (TPP), the active form of vitamin B1.</text>
</comment>
<keyword evidence="2" id="KW-0808">Transferase</keyword>
<dbReference type="InterPro" id="IPR006283">
    <property type="entry name" value="ThiL-like"/>
</dbReference>
<dbReference type="HAMAP" id="MF_02128">
    <property type="entry name" value="TMP_kinase"/>
    <property type="match status" value="1"/>
</dbReference>
<dbReference type="SUPFAM" id="SSF56042">
    <property type="entry name" value="PurM C-terminal domain-like"/>
    <property type="match status" value="1"/>
</dbReference>
<feature type="binding site" evidence="2">
    <location>
        <position position="77"/>
    </location>
    <ligand>
        <name>Mg(2+)</name>
        <dbReference type="ChEBI" id="CHEBI:18420"/>
        <label>4</label>
    </ligand>
</feature>
<reference evidence="4 5" key="1">
    <citation type="submission" date="2023-10" db="EMBL/GenBank/DDBJ databases">
        <title>Complete Genome Sequence of Limnobacter thiooxidans CS-K2T, Isolated from freshwater lake sediments in Bavaria, Germany.</title>
        <authorList>
            <person name="Naruki M."/>
            <person name="Watanabe A."/>
            <person name="Warashina T."/>
            <person name="Morita T."/>
            <person name="Arakawa K."/>
        </authorList>
    </citation>
    <scope>NUCLEOTIDE SEQUENCE [LARGE SCALE GENOMIC DNA]</scope>
    <source>
        <strain evidence="4 5">CS-K2</strain>
    </source>
</reference>
<feature type="binding site" evidence="2">
    <location>
        <position position="124"/>
    </location>
    <ligand>
        <name>Mg(2+)</name>
        <dbReference type="ChEBI" id="CHEBI:18420"/>
        <label>1</label>
    </ligand>
</feature>
<dbReference type="GO" id="GO:0005524">
    <property type="term" value="F:ATP binding"/>
    <property type="evidence" value="ECO:0007669"/>
    <property type="project" value="UniProtKB-UniRule"/>
</dbReference>
<dbReference type="Proteomes" id="UP001329151">
    <property type="component" value="Chromosome"/>
</dbReference>
<dbReference type="GO" id="GO:0009228">
    <property type="term" value="P:thiamine biosynthetic process"/>
    <property type="evidence" value="ECO:0007669"/>
    <property type="project" value="UniProtKB-KW"/>
</dbReference>
<keyword evidence="1 2" id="KW-0784">Thiamine biosynthesis</keyword>
<dbReference type="PANTHER" id="PTHR30270">
    <property type="entry name" value="THIAMINE-MONOPHOSPHATE KINASE"/>
    <property type="match status" value="1"/>
</dbReference>
<evidence type="ECO:0000259" key="3">
    <source>
        <dbReference type="Pfam" id="PF00586"/>
    </source>
</evidence>
<feature type="binding site" evidence="2">
    <location>
        <position position="47"/>
    </location>
    <ligand>
        <name>Mg(2+)</name>
        <dbReference type="ChEBI" id="CHEBI:18420"/>
        <label>4</label>
    </ligand>
</feature>
<feature type="binding site" evidence="2">
    <location>
        <position position="153"/>
    </location>
    <ligand>
        <name>ATP</name>
        <dbReference type="ChEBI" id="CHEBI:30616"/>
    </ligand>
</feature>
<dbReference type="Pfam" id="PF00586">
    <property type="entry name" value="AIRS"/>
    <property type="match status" value="1"/>
</dbReference>
<keyword evidence="2" id="KW-0067">ATP-binding</keyword>
<evidence type="ECO:0000313" key="4">
    <source>
        <dbReference type="EMBL" id="BET25267.1"/>
    </source>
</evidence>
<feature type="binding site" evidence="2">
    <location>
        <position position="49"/>
    </location>
    <ligand>
        <name>Mg(2+)</name>
        <dbReference type="ChEBI" id="CHEBI:18420"/>
        <label>2</label>
    </ligand>
</feature>
<keyword evidence="2" id="KW-0547">Nucleotide-binding</keyword>
<evidence type="ECO:0000256" key="1">
    <source>
        <dbReference type="ARBA" id="ARBA00022977"/>
    </source>
</evidence>
<dbReference type="Gene3D" id="3.30.1330.10">
    <property type="entry name" value="PurM-like, N-terminal domain"/>
    <property type="match status" value="1"/>
</dbReference>
<dbReference type="EC" id="2.7.4.16" evidence="2"/>
<dbReference type="GO" id="GO:0009030">
    <property type="term" value="F:thiamine-phosphate kinase activity"/>
    <property type="evidence" value="ECO:0007669"/>
    <property type="project" value="UniProtKB-UniRule"/>
</dbReference>
<feature type="binding site" evidence="2">
    <location>
        <begin position="123"/>
        <end position="124"/>
    </location>
    <ligand>
        <name>ATP</name>
        <dbReference type="ChEBI" id="CHEBI:30616"/>
    </ligand>
</feature>
<feature type="binding site" evidence="2">
    <location>
        <position position="32"/>
    </location>
    <ligand>
        <name>Mg(2+)</name>
        <dbReference type="ChEBI" id="CHEBI:18420"/>
        <label>3</label>
    </ligand>
</feature>
<comment type="catalytic activity">
    <reaction evidence="2">
        <text>thiamine phosphate + ATP = thiamine diphosphate + ADP</text>
        <dbReference type="Rhea" id="RHEA:15913"/>
        <dbReference type="ChEBI" id="CHEBI:30616"/>
        <dbReference type="ChEBI" id="CHEBI:37575"/>
        <dbReference type="ChEBI" id="CHEBI:58937"/>
        <dbReference type="ChEBI" id="CHEBI:456216"/>
        <dbReference type="EC" id="2.7.4.16"/>
    </reaction>
</comment>
<proteinExistence type="inferred from homology"/>
<feature type="binding site" evidence="2">
    <location>
        <position position="77"/>
    </location>
    <ligand>
        <name>Mg(2+)</name>
        <dbReference type="ChEBI" id="CHEBI:18420"/>
        <label>2</label>
    </ligand>
</feature>
<feature type="binding site" evidence="2">
    <location>
        <position position="240"/>
    </location>
    <ligand>
        <name>ATP</name>
        <dbReference type="ChEBI" id="CHEBI:30616"/>
    </ligand>
</feature>
<name>A0AA86JIZ7_9BURK</name>
<gene>
    <name evidence="2 4" type="primary">thiL</name>
    <name evidence="4" type="ORF">RGQ30_07680</name>
</gene>
<dbReference type="SUPFAM" id="SSF55326">
    <property type="entry name" value="PurM N-terminal domain-like"/>
    <property type="match status" value="1"/>
</dbReference>
<feature type="binding site" evidence="2">
    <location>
        <position position="238"/>
    </location>
    <ligand>
        <name>Mg(2+)</name>
        <dbReference type="ChEBI" id="CHEBI:18420"/>
        <label>3</label>
    </ligand>
</feature>
<organism evidence="4 5">
    <name type="scientific">Limnobacter thiooxidans</name>
    <dbReference type="NCBI Taxonomy" id="131080"/>
    <lineage>
        <taxon>Bacteria</taxon>
        <taxon>Pseudomonadati</taxon>
        <taxon>Pseudomonadota</taxon>
        <taxon>Betaproteobacteria</taxon>
        <taxon>Burkholderiales</taxon>
        <taxon>Burkholderiaceae</taxon>
        <taxon>Limnobacter</taxon>
    </lineage>
</organism>
<evidence type="ECO:0000256" key="2">
    <source>
        <dbReference type="HAMAP-Rule" id="MF_02128"/>
    </source>
</evidence>
<keyword evidence="5" id="KW-1185">Reference proteome</keyword>
<feature type="binding site" evidence="2">
    <location>
        <position position="49"/>
    </location>
    <ligand>
        <name>Mg(2+)</name>
        <dbReference type="ChEBI" id="CHEBI:18420"/>
        <label>1</label>
    </ligand>
</feature>
<comment type="caution">
    <text evidence="2">Lacks conserved residue(s) required for the propagation of feature annotation.</text>
</comment>
<dbReference type="NCBIfam" id="TIGR01379">
    <property type="entry name" value="thiL"/>
    <property type="match status" value="1"/>
</dbReference>
<keyword evidence="2" id="KW-0479">Metal-binding</keyword>
<feature type="domain" description="PurM-like N-terminal" evidence="3">
    <location>
        <begin position="30"/>
        <end position="143"/>
    </location>
</feature>
<evidence type="ECO:0000313" key="5">
    <source>
        <dbReference type="Proteomes" id="UP001329151"/>
    </source>
</evidence>
<dbReference type="KEGG" id="lto:RGQ30_07680"/>
<dbReference type="EMBL" id="AP028947">
    <property type="protein sequence ID" value="BET25267.1"/>
    <property type="molecule type" value="Genomic_DNA"/>
</dbReference>
<accession>A0AA86JIZ7</accession>
<dbReference type="GO" id="GO:0009229">
    <property type="term" value="P:thiamine diphosphate biosynthetic process"/>
    <property type="evidence" value="ECO:0007669"/>
    <property type="project" value="UniProtKB-UniRule"/>
</dbReference>
<feature type="binding site" evidence="2">
    <location>
        <position position="32"/>
    </location>
    <ligand>
        <name>Mg(2+)</name>
        <dbReference type="ChEBI" id="CHEBI:18420"/>
        <label>4</label>
    </ligand>
</feature>
<dbReference type="InterPro" id="IPR036676">
    <property type="entry name" value="PurM-like_C_sf"/>
</dbReference>
<comment type="miscellaneous">
    <text evidence="2">Reaction mechanism of ThiL seems to utilize a direct, inline transfer of the gamma-phosphate of ATP to TMP rather than a phosphorylated enzyme intermediate.</text>
</comment>
<keyword evidence="2" id="KW-0460">Magnesium</keyword>
<feature type="binding site" evidence="2">
    <location>
        <position position="77"/>
    </location>
    <ligand>
        <name>Mg(2+)</name>
        <dbReference type="ChEBI" id="CHEBI:18420"/>
        <label>3</label>
    </ligand>
</feature>
<protein>
    <recommendedName>
        <fullName evidence="2">Thiamine-monophosphate kinase</fullName>
        <shortName evidence="2">TMP kinase</shortName>
        <shortName evidence="2">Thiamine-phosphate kinase</shortName>
        <ecNumber evidence="2">2.7.4.16</ecNumber>
    </recommendedName>
</protein>
<dbReference type="Gene3D" id="3.90.650.10">
    <property type="entry name" value="PurM-like C-terminal domain"/>
    <property type="match status" value="1"/>
</dbReference>
<comment type="pathway">
    <text evidence="2">Cofactor biosynthesis; thiamine diphosphate biosynthesis; thiamine diphosphate from thiamine phosphate: step 1/1.</text>
</comment>
<feature type="binding site" evidence="2">
    <location>
        <position position="351"/>
    </location>
    <ligand>
        <name>substrate</name>
    </ligand>
</feature>
<dbReference type="RefSeq" id="WP_338284756.1">
    <property type="nucleotide sequence ID" value="NZ_AP028947.1"/>
</dbReference>
<dbReference type="AlphaFoldDB" id="A0AA86JIZ7"/>
<sequence length="359" mass="38380">MEFDLIHRHFATPFSALAQANGGTVIAGIGDDCAALRPAANHVLYVSTDTLVESVHFFTTDVPAVVGWKSLVSNLSDLAACGANPLGFTLNLSLPHVEEAWLASFSSGLLEAAAQYNCPLVGGDTTSAGTNLLKTISITVFGQAVGTHTGFHRSLARADDEVWVSGTPGLARLGLLLEYQCRGQLDRCCEPSSLQRVEALLGVLPEALKNSACQALQRPLPRLELGQRLHGVARACLDLSDGLSGDLLHITKASNLRAVLSLTALQALWLRKWPELSEHIDADSLLETLVFTTLEGGDDFELCWTCPSGQRAAKVAAGVAQSCVGKLEAGEGVWLMQHQDSEPIRLESRSYVHFSQGLT</sequence>
<dbReference type="GO" id="GO:0000287">
    <property type="term" value="F:magnesium ion binding"/>
    <property type="evidence" value="ECO:0007669"/>
    <property type="project" value="UniProtKB-UniRule"/>
</dbReference>
<keyword evidence="2 4" id="KW-0418">Kinase</keyword>
<dbReference type="InterPro" id="IPR036921">
    <property type="entry name" value="PurM-like_N_sf"/>
</dbReference>
<dbReference type="InterPro" id="IPR016188">
    <property type="entry name" value="PurM-like_N"/>
</dbReference>
<comment type="similarity">
    <text evidence="2">Belongs to the thiamine-monophosphate kinase family.</text>
</comment>
<dbReference type="PANTHER" id="PTHR30270:SF0">
    <property type="entry name" value="THIAMINE-MONOPHOSPHATE KINASE"/>
    <property type="match status" value="1"/>
</dbReference>
<dbReference type="PIRSF" id="PIRSF005303">
    <property type="entry name" value="Thiam_monoph_kin"/>
    <property type="match status" value="1"/>
</dbReference>
<feature type="binding site" evidence="2">
    <location>
        <position position="56"/>
    </location>
    <ligand>
        <name>substrate</name>
    </ligand>
</feature>
<feature type="binding site" evidence="2">
    <location>
        <position position="298"/>
    </location>
    <ligand>
        <name>substrate</name>
    </ligand>
</feature>